<comment type="similarity">
    <text evidence="2 5">Belongs to the NPY family.</text>
</comment>
<dbReference type="GO" id="GO:0031841">
    <property type="term" value="F:neuropeptide Y receptor binding"/>
    <property type="evidence" value="ECO:0007669"/>
    <property type="project" value="TreeGrafter"/>
</dbReference>
<dbReference type="GeneTree" id="ENSGT00950000185319"/>
<accession>A0A8C4WTX4</accession>
<evidence type="ECO:0000256" key="3">
    <source>
        <dbReference type="ARBA" id="ARBA00022525"/>
    </source>
</evidence>
<keyword evidence="6" id="KW-0732">Signal</keyword>
<dbReference type="OrthoDB" id="9901897at2759"/>
<dbReference type="PROSITE" id="PS00265">
    <property type="entry name" value="PANCREATIC_HORMONE_1"/>
    <property type="match status" value="1"/>
</dbReference>
<organism evidence="7 8">
    <name type="scientific">Gopherus evgoodei</name>
    <name type="common">Goodes thornscrub tortoise</name>
    <dbReference type="NCBI Taxonomy" id="1825980"/>
    <lineage>
        <taxon>Eukaryota</taxon>
        <taxon>Metazoa</taxon>
        <taxon>Chordata</taxon>
        <taxon>Craniata</taxon>
        <taxon>Vertebrata</taxon>
        <taxon>Euteleostomi</taxon>
        <taxon>Archelosauria</taxon>
        <taxon>Testudinata</taxon>
        <taxon>Testudines</taxon>
        <taxon>Cryptodira</taxon>
        <taxon>Durocryptodira</taxon>
        <taxon>Testudinoidea</taxon>
        <taxon>Testudinidae</taxon>
        <taxon>Gopherus</taxon>
    </lineage>
</organism>
<evidence type="ECO:0000256" key="2">
    <source>
        <dbReference type="ARBA" id="ARBA00010022"/>
    </source>
</evidence>
<dbReference type="GO" id="GO:0007218">
    <property type="term" value="P:neuropeptide signaling pathway"/>
    <property type="evidence" value="ECO:0007669"/>
    <property type="project" value="TreeGrafter"/>
</dbReference>
<dbReference type="Gene3D" id="6.10.250.900">
    <property type="match status" value="1"/>
</dbReference>
<dbReference type="PANTHER" id="PTHR10533:SF5">
    <property type="entry name" value="PRO-NEUROPEPTIDE Y"/>
    <property type="match status" value="1"/>
</dbReference>
<evidence type="ECO:0000313" key="7">
    <source>
        <dbReference type="Ensembl" id="ENSGEVP00005019445.1"/>
    </source>
</evidence>
<sequence>MVAPCRRWASLFSLTCCVALLLGHLGSAAPMHPKYPGDNAPVEDLVQFYNELQQYLNMVTRPRYGKRSSSRTSVLGRNSGMGVRPTCSSVTVRLLADQSGTPYPPALSHSRESAGAAFCGVF</sequence>
<dbReference type="GO" id="GO:0005615">
    <property type="term" value="C:extracellular space"/>
    <property type="evidence" value="ECO:0007669"/>
    <property type="project" value="TreeGrafter"/>
</dbReference>
<name>A0A8C4WTX4_9SAUR</name>
<evidence type="ECO:0008006" key="9">
    <source>
        <dbReference type="Google" id="ProtNLM"/>
    </source>
</evidence>
<reference evidence="7" key="1">
    <citation type="submission" date="2019-06" db="EMBL/GenBank/DDBJ databases">
        <title>G10K-VGP Goodes thornscrub tortoise genome, primary haplotype.</title>
        <authorList>
            <person name="Murphy B."/>
            <person name="Edwards T."/>
            <person name="Rhie A."/>
            <person name="Koren S."/>
            <person name="Phillippy A."/>
            <person name="Fedrigo O."/>
            <person name="Haase B."/>
            <person name="Mountcastle J."/>
            <person name="Lewin H."/>
            <person name="Damas J."/>
            <person name="Howe K."/>
            <person name="Formenti G."/>
            <person name="Myers G."/>
            <person name="Durbin R."/>
            <person name="Jarvis E.D."/>
        </authorList>
    </citation>
    <scope>NUCLEOTIDE SEQUENCE [LARGE SCALE GENOMIC DNA]</scope>
</reference>
<reference evidence="7" key="2">
    <citation type="submission" date="2025-08" db="UniProtKB">
        <authorList>
            <consortium name="Ensembl"/>
        </authorList>
    </citation>
    <scope>IDENTIFICATION</scope>
</reference>
<dbReference type="InterPro" id="IPR020392">
    <property type="entry name" value="Pancreatic_hormone-like_CS"/>
</dbReference>
<dbReference type="PROSITE" id="PS50276">
    <property type="entry name" value="PANCREATIC_HORMONE_2"/>
    <property type="match status" value="1"/>
</dbReference>
<keyword evidence="8" id="KW-1185">Reference proteome</keyword>
<dbReference type="Ensembl" id="ENSGEVT00005020425.1">
    <property type="protein sequence ID" value="ENSGEVP00005019445.1"/>
    <property type="gene ID" value="ENSGEVG00005013767.1"/>
</dbReference>
<proteinExistence type="inferred from homology"/>
<dbReference type="SMART" id="SM00309">
    <property type="entry name" value="PAH"/>
    <property type="match status" value="1"/>
</dbReference>
<dbReference type="GO" id="GO:0005184">
    <property type="term" value="F:neuropeptide hormone activity"/>
    <property type="evidence" value="ECO:0007669"/>
    <property type="project" value="TreeGrafter"/>
</dbReference>
<evidence type="ECO:0000256" key="5">
    <source>
        <dbReference type="RuleBase" id="RU000656"/>
    </source>
</evidence>
<feature type="chain" id="PRO_5034298056" description="Pancreatic polypeptide" evidence="6">
    <location>
        <begin position="29"/>
        <end position="122"/>
    </location>
</feature>
<dbReference type="GO" id="GO:0007631">
    <property type="term" value="P:feeding behavior"/>
    <property type="evidence" value="ECO:0007669"/>
    <property type="project" value="TreeGrafter"/>
</dbReference>
<keyword evidence="4" id="KW-0027">Amidation</keyword>
<feature type="signal peptide" evidence="6">
    <location>
        <begin position="1"/>
        <end position="28"/>
    </location>
</feature>
<dbReference type="InterPro" id="IPR001955">
    <property type="entry name" value="Pancreatic_hormone-like"/>
</dbReference>
<dbReference type="Proteomes" id="UP000694390">
    <property type="component" value="Chromosome 23"/>
</dbReference>
<dbReference type="AlphaFoldDB" id="A0A8C4WTX4"/>
<dbReference type="Pfam" id="PF00159">
    <property type="entry name" value="Hormone_3"/>
    <property type="match status" value="1"/>
</dbReference>
<dbReference type="PANTHER" id="PTHR10533">
    <property type="entry name" value="NEUROPEPTIDE Y/PANCREATIC HORMONE/PEPTIDE YY"/>
    <property type="match status" value="1"/>
</dbReference>
<comment type="subcellular location">
    <subcellularLocation>
        <location evidence="1">Secreted</location>
    </subcellularLocation>
</comment>
<keyword evidence="3" id="KW-0964">Secreted</keyword>
<dbReference type="CDD" id="cd00126">
    <property type="entry name" value="PAH"/>
    <property type="match status" value="1"/>
</dbReference>
<dbReference type="PRINTS" id="PR00278">
    <property type="entry name" value="PANCHORMONE"/>
</dbReference>
<evidence type="ECO:0000256" key="6">
    <source>
        <dbReference type="SAM" id="SignalP"/>
    </source>
</evidence>
<evidence type="ECO:0000256" key="1">
    <source>
        <dbReference type="ARBA" id="ARBA00004613"/>
    </source>
</evidence>
<evidence type="ECO:0000313" key="8">
    <source>
        <dbReference type="Proteomes" id="UP000694390"/>
    </source>
</evidence>
<evidence type="ECO:0000256" key="4">
    <source>
        <dbReference type="ARBA" id="ARBA00022815"/>
    </source>
</evidence>
<protein>
    <recommendedName>
        <fullName evidence="9">Pancreatic polypeptide</fullName>
    </recommendedName>
</protein>
<reference evidence="7" key="3">
    <citation type="submission" date="2025-09" db="UniProtKB">
        <authorList>
            <consortium name="Ensembl"/>
        </authorList>
    </citation>
    <scope>IDENTIFICATION</scope>
</reference>